<evidence type="ECO:0000256" key="12">
    <source>
        <dbReference type="RuleBase" id="RU361119"/>
    </source>
</evidence>
<keyword evidence="6 12" id="KW-0964">Secreted</keyword>
<dbReference type="PANTHER" id="PTHR11709">
    <property type="entry name" value="MULTI-COPPER OXIDASE"/>
    <property type="match status" value="1"/>
</dbReference>
<comment type="function">
    <text evidence="12">Lignin degradation and detoxification of lignin-derived products.</text>
</comment>
<keyword evidence="8 12" id="KW-0677">Repeat</keyword>
<dbReference type="InterPro" id="IPR034285">
    <property type="entry name" value="CuRO_2_LCC"/>
</dbReference>
<keyword evidence="7 12" id="KW-0479">Metal-binding</keyword>
<comment type="cofactor">
    <cofactor evidence="12">
        <name>Cu cation</name>
        <dbReference type="ChEBI" id="CHEBI:23378"/>
    </cofactor>
    <text evidence="12">Binds 4 Cu cations per monomer.</text>
</comment>
<evidence type="ECO:0000256" key="2">
    <source>
        <dbReference type="ARBA" id="ARBA00004271"/>
    </source>
</evidence>
<evidence type="ECO:0000256" key="11">
    <source>
        <dbReference type="ARBA" id="ARBA00023185"/>
    </source>
</evidence>
<dbReference type="InterPro" id="IPR033138">
    <property type="entry name" value="Cu_oxidase_CS"/>
</dbReference>
<dbReference type="InterPro" id="IPR017761">
    <property type="entry name" value="Laccase"/>
</dbReference>
<dbReference type="InterPro" id="IPR001117">
    <property type="entry name" value="Cu-oxidase_2nd"/>
</dbReference>
<evidence type="ECO:0000259" key="13">
    <source>
        <dbReference type="Pfam" id="PF00394"/>
    </source>
</evidence>
<keyword evidence="11 12" id="KW-0439">Lignin degradation</keyword>
<accession>A0A7J7N7P9</accession>
<evidence type="ECO:0000256" key="5">
    <source>
        <dbReference type="ARBA" id="ARBA00022523"/>
    </source>
</evidence>
<dbReference type="SUPFAM" id="SSF49503">
    <property type="entry name" value="Cupredoxins"/>
    <property type="match status" value="3"/>
</dbReference>
<dbReference type="GO" id="GO:0052716">
    <property type="term" value="F:hydroquinone:oxygen oxidoreductase activity"/>
    <property type="evidence" value="ECO:0007669"/>
    <property type="project" value="UniProtKB-EC"/>
</dbReference>
<dbReference type="PANTHER" id="PTHR11709:SF9">
    <property type="entry name" value="LACCASE-7"/>
    <property type="match status" value="1"/>
</dbReference>
<keyword evidence="9 12" id="KW-0560">Oxidoreductase</keyword>
<dbReference type="OrthoDB" id="2121828at2759"/>
<keyword evidence="10 12" id="KW-0186">Copper</keyword>
<feature type="chain" id="PRO_5029939058" description="Laccase" evidence="12">
    <location>
        <begin position="25"/>
        <end position="570"/>
    </location>
</feature>
<gene>
    <name evidence="16" type="ORF">GIB67_001378</name>
</gene>
<dbReference type="Pfam" id="PF07731">
    <property type="entry name" value="Cu-oxidase_2"/>
    <property type="match status" value="1"/>
</dbReference>
<feature type="signal peptide" evidence="12">
    <location>
        <begin position="1"/>
        <end position="24"/>
    </location>
</feature>
<feature type="domain" description="Plastocyanin-like" evidence="15">
    <location>
        <begin position="34"/>
        <end position="146"/>
    </location>
</feature>
<evidence type="ECO:0000256" key="6">
    <source>
        <dbReference type="ARBA" id="ARBA00022525"/>
    </source>
</evidence>
<evidence type="ECO:0000256" key="4">
    <source>
        <dbReference type="ARBA" id="ARBA00012297"/>
    </source>
</evidence>
<dbReference type="Pfam" id="PF07732">
    <property type="entry name" value="Cu-oxidase_3"/>
    <property type="match status" value="1"/>
</dbReference>
<dbReference type="GO" id="GO:0048046">
    <property type="term" value="C:apoplast"/>
    <property type="evidence" value="ECO:0007669"/>
    <property type="project" value="UniProtKB-SubCell"/>
</dbReference>
<dbReference type="GO" id="GO:0005507">
    <property type="term" value="F:copper ion binding"/>
    <property type="evidence" value="ECO:0007669"/>
    <property type="project" value="InterPro"/>
</dbReference>
<organism evidence="16 17">
    <name type="scientific">Kingdonia uniflora</name>
    <dbReference type="NCBI Taxonomy" id="39325"/>
    <lineage>
        <taxon>Eukaryota</taxon>
        <taxon>Viridiplantae</taxon>
        <taxon>Streptophyta</taxon>
        <taxon>Embryophyta</taxon>
        <taxon>Tracheophyta</taxon>
        <taxon>Spermatophyta</taxon>
        <taxon>Magnoliopsida</taxon>
        <taxon>Ranunculales</taxon>
        <taxon>Circaeasteraceae</taxon>
        <taxon>Kingdonia</taxon>
    </lineage>
</organism>
<comment type="similarity">
    <text evidence="3 12">Belongs to the multicopper oxidase family.</text>
</comment>
<dbReference type="NCBIfam" id="TIGR03389">
    <property type="entry name" value="laccase"/>
    <property type="match status" value="1"/>
</dbReference>
<feature type="domain" description="Plastocyanin-like" evidence="14">
    <location>
        <begin position="419"/>
        <end position="552"/>
    </location>
</feature>
<keyword evidence="5 12" id="KW-0052">Apoplast</keyword>
<dbReference type="InterPro" id="IPR034288">
    <property type="entry name" value="CuRO_1_LCC"/>
</dbReference>
<dbReference type="InterPro" id="IPR045087">
    <property type="entry name" value="Cu-oxidase_fam"/>
</dbReference>
<evidence type="ECO:0000259" key="15">
    <source>
        <dbReference type="Pfam" id="PF07732"/>
    </source>
</evidence>
<evidence type="ECO:0000256" key="9">
    <source>
        <dbReference type="ARBA" id="ARBA00023002"/>
    </source>
</evidence>
<dbReference type="PROSITE" id="PS00080">
    <property type="entry name" value="MULTICOPPER_OXIDASE2"/>
    <property type="match status" value="1"/>
</dbReference>
<comment type="caution">
    <text evidence="16">The sequence shown here is derived from an EMBL/GenBank/DDBJ whole genome shotgun (WGS) entry which is preliminary data.</text>
</comment>
<evidence type="ECO:0000256" key="7">
    <source>
        <dbReference type="ARBA" id="ARBA00022723"/>
    </source>
</evidence>
<dbReference type="GO" id="GO:0046274">
    <property type="term" value="P:lignin catabolic process"/>
    <property type="evidence" value="ECO:0007669"/>
    <property type="project" value="UniProtKB-KW"/>
</dbReference>
<protein>
    <recommendedName>
        <fullName evidence="4 12">Laccase</fullName>
        <ecNumber evidence="4 12">1.10.3.2</ecNumber>
    </recommendedName>
    <alternativeName>
        <fullName evidence="12">Benzenediol:oxygen oxidoreductase</fullName>
    </alternativeName>
    <alternativeName>
        <fullName evidence="12">Diphenol oxidase</fullName>
    </alternativeName>
    <alternativeName>
        <fullName evidence="12">Urishiol oxidase</fullName>
    </alternativeName>
</protein>
<dbReference type="Pfam" id="PF00394">
    <property type="entry name" value="Cu-oxidase"/>
    <property type="match status" value="1"/>
</dbReference>
<evidence type="ECO:0000313" key="16">
    <source>
        <dbReference type="EMBL" id="KAF6163050.1"/>
    </source>
</evidence>
<reference evidence="16 17" key="1">
    <citation type="journal article" date="2020" name="IScience">
        <title>Genome Sequencing of the Endangered Kingdonia uniflora (Circaeasteraceae, Ranunculales) Reveals Potential Mechanisms of Evolutionary Specialization.</title>
        <authorList>
            <person name="Sun Y."/>
            <person name="Deng T."/>
            <person name="Zhang A."/>
            <person name="Moore M.J."/>
            <person name="Landis J.B."/>
            <person name="Lin N."/>
            <person name="Zhang H."/>
            <person name="Zhang X."/>
            <person name="Huang J."/>
            <person name="Zhang X."/>
            <person name="Sun H."/>
            <person name="Wang H."/>
        </authorList>
    </citation>
    <scope>NUCLEOTIDE SEQUENCE [LARGE SCALE GENOMIC DNA]</scope>
    <source>
        <strain evidence="16">TB1705</strain>
        <tissue evidence="16">Leaf</tissue>
    </source>
</reference>
<dbReference type="CDD" id="cd13875">
    <property type="entry name" value="CuRO_2_LCC_plant"/>
    <property type="match status" value="1"/>
</dbReference>
<dbReference type="EMBL" id="JACGCM010001002">
    <property type="protein sequence ID" value="KAF6163050.1"/>
    <property type="molecule type" value="Genomic_DNA"/>
</dbReference>
<dbReference type="InterPro" id="IPR011706">
    <property type="entry name" value="Cu-oxidase_C"/>
</dbReference>
<evidence type="ECO:0000256" key="1">
    <source>
        <dbReference type="ARBA" id="ARBA00000349"/>
    </source>
</evidence>
<keyword evidence="17" id="KW-1185">Reference proteome</keyword>
<comment type="catalytic activity">
    <reaction evidence="1 12">
        <text>4 hydroquinone + O2 = 4 benzosemiquinone + 2 H2O</text>
        <dbReference type="Rhea" id="RHEA:11276"/>
        <dbReference type="ChEBI" id="CHEBI:15377"/>
        <dbReference type="ChEBI" id="CHEBI:15379"/>
        <dbReference type="ChEBI" id="CHEBI:17594"/>
        <dbReference type="ChEBI" id="CHEBI:17977"/>
        <dbReference type="EC" id="1.10.3.2"/>
    </reaction>
</comment>
<evidence type="ECO:0000259" key="14">
    <source>
        <dbReference type="Pfam" id="PF07731"/>
    </source>
</evidence>
<dbReference type="Gene3D" id="2.60.40.420">
    <property type="entry name" value="Cupredoxins - blue copper proteins"/>
    <property type="match status" value="3"/>
</dbReference>
<dbReference type="AlphaFoldDB" id="A0A7J7N7P9"/>
<dbReference type="EC" id="1.10.3.2" evidence="4 12"/>
<evidence type="ECO:0000256" key="10">
    <source>
        <dbReference type="ARBA" id="ARBA00023008"/>
    </source>
</evidence>
<proteinExistence type="inferred from homology"/>
<evidence type="ECO:0000256" key="8">
    <source>
        <dbReference type="ARBA" id="ARBA00022737"/>
    </source>
</evidence>
<comment type="subcellular location">
    <subcellularLocation>
        <location evidence="2 12">Secreted</location>
        <location evidence="2 12">Extracellular space</location>
        <location evidence="2 12">Apoplast</location>
    </subcellularLocation>
</comment>
<evidence type="ECO:0000256" key="3">
    <source>
        <dbReference type="ARBA" id="ARBA00010609"/>
    </source>
</evidence>
<dbReference type="PROSITE" id="PS00079">
    <property type="entry name" value="MULTICOPPER_OXIDASE1"/>
    <property type="match status" value="1"/>
</dbReference>
<feature type="domain" description="Plastocyanin-like" evidence="13">
    <location>
        <begin position="159"/>
        <end position="312"/>
    </location>
</feature>
<name>A0A7J7N7P9_9MAGN</name>
<evidence type="ECO:0000313" key="17">
    <source>
        <dbReference type="Proteomes" id="UP000541444"/>
    </source>
</evidence>
<dbReference type="InterPro" id="IPR002355">
    <property type="entry name" value="Cu_oxidase_Cu_BS"/>
</dbReference>
<sequence>MAQTSSVLVCHLVIVLLFVSTASAAIVEYTLKLRNKTFNKLCEKQVITVANGKLPGLIIRVREGDELLIHVHNNSPYNMSMHWHGIFQINSQWSDGAAYVTQCPIRPGNSYTYRFNVTGQEGTLWWHAHHSWLRATVYGALIIKPRHGRSYPFPKPQKEIPIILGEWFNRNVVDIEMEAHAAGDVPEESVAYTINGLTGDLYPCSDKTKYTYKLNVVQGKTYLLRIINAALNNQLFFKVAKHNLTIVAVDALYTNPYTTDVVVLAPGHTMDVLLTANQRVGNYYMAARPYASGIGVPFDNTTTRGIIRYRGAKKSSVPEMPVLPAFNDTPTAFKFYSNLTSLTTGPFWVDCPREVDKHMFVTIGLGISDCGVNATCTSTFGPQFQLAASMNNESFRLPTTTSLLEAFYYGEQGIYTEDFPDHPAIELDYTSNNLSSSLLYTPKGTRVTRVPFNTTVQVVLQNTGLIVAESHPIHLHGFNFYVLKQGFGNYNEERDGKNFNYVNPQMRNTIAVPGGGWAVIRFRSDHPGVWHFHCHLEVHMDWGLGTTFLVENGPTPSTTLPPPPPDYPRC</sequence>
<dbReference type="InterPro" id="IPR011707">
    <property type="entry name" value="Cu-oxidase-like_N"/>
</dbReference>
<dbReference type="CDD" id="cd13849">
    <property type="entry name" value="CuRO_1_LCC_plant"/>
    <property type="match status" value="1"/>
</dbReference>
<dbReference type="InterPro" id="IPR008972">
    <property type="entry name" value="Cupredoxin"/>
</dbReference>
<dbReference type="Proteomes" id="UP000541444">
    <property type="component" value="Unassembled WGS sequence"/>
</dbReference>
<keyword evidence="12" id="KW-0732">Signal</keyword>